<accession>A0ACB1B1Q7</accession>
<dbReference type="EMBL" id="CAVMJV010000157">
    <property type="protein sequence ID" value="CAK5116506.1"/>
    <property type="molecule type" value="Genomic_DNA"/>
</dbReference>
<comment type="caution">
    <text evidence="1">The sequence shown here is derived from an EMBL/GenBank/DDBJ whole genome shotgun (WGS) entry which is preliminary data.</text>
</comment>
<sequence>MFPIKEDQLYLNNLLLNLFPLPFSLLIYVFSNPEKPDFNNIFIKKGNIYFYLLIKKMLKGDQILKIKKK</sequence>
<gene>
    <name evidence="1" type="ORF">MENTE1834_LOCUS45830</name>
</gene>
<evidence type="ECO:0000313" key="2">
    <source>
        <dbReference type="Proteomes" id="UP001497535"/>
    </source>
</evidence>
<dbReference type="Proteomes" id="UP001497535">
    <property type="component" value="Unassembled WGS sequence"/>
</dbReference>
<keyword evidence="2" id="KW-1185">Reference proteome</keyword>
<proteinExistence type="predicted"/>
<reference evidence="1" key="1">
    <citation type="submission" date="2023-11" db="EMBL/GenBank/DDBJ databases">
        <authorList>
            <person name="Poullet M."/>
        </authorList>
    </citation>
    <scope>NUCLEOTIDE SEQUENCE</scope>
    <source>
        <strain evidence="1">E1834</strain>
    </source>
</reference>
<protein>
    <submittedName>
        <fullName evidence="1">Uncharacterized protein</fullName>
    </submittedName>
</protein>
<organism evidence="1 2">
    <name type="scientific">Meloidogyne enterolobii</name>
    <name type="common">Root-knot nematode worm</name>
    <name type="synonym">Meloidogyne mayaguensis</name>
    <dbReference type="NCBI Taxonomy" id="390850"/>
    <lineage>
        <taxon>Eukaryota</taxon>
        <taxon>Metazoa</taxon>
        <taxon>Ecdysozoa</taxon>
        <taxon>Nematoda</taxon>
        <taxon>Chromadorea</taxon>
        <taxon>Rhabditida</taxon>
        <taxon>Tylenchina</taxon>
        <taxon>Tylenchomorpha</taxon>
        <taxon>Tylenchoidea</taxon>
        <taxon>Meloidogynidae</taxon>
        <taxon>Meloidogyninae</taxon>
        <taxon>Meloidogyne</taxon>
    </lineage>
</organism>
<name>A0ACB1B1Q7_MELEN</name>
<evidence type="ECO:0000313" key="1">
    <source>
        <dbReference type="EMBL" id="CAK5116506.1"/>
    </source>
</evidence>